<feature type="compositionally biased region" description="Basic and acidic residues" evidence="1">
    <location>
        <begin position="98"/>
        <end position="108"/>
    </location>
</feature>
<evidence type="ECO:0000256" key="1">
    <source>
        <dbReference type="SAM" id="MobiDB-lite"/>
    </source>
</evidence>
<organism evidence="2">
    <name type="scientific">marine sediment metagenome</name>
    <dbReference type="NCBI Taxonomy" id="412755"/>
    <lineage>
        <taxon>unclassified sequences</taxon>
        <taxon>metagenomes</taxon>
        <taxon>ecological metagenomes</taxon>
    </lineage>
</organism>
<comment type="caution">
    <text evidence="2">The sequence shown here is derived from an EMBL/GenBank/DDBJ whole genome shotgun (WGS) entry which is preliminary data.</text>
</comment>
<dbReference type="AlphaFoldDB" id="X1BTK4"/>
<name>X1BTK4_9ZZZZ</name>
<accession>X1BTK4</accession>
<evidence type="ECO:0000313" key="2">
    <source>
        <dbReference type="EMBL" id="GAG87518.1"/>
    </source>
</evidence>
<dbReference type="EMBL" id="BART01016898">
    <property type="protein sequence ID" value="GAG87518.1"/>
    <property type="molecule type" value="Genomic_DNA"/>
</dbReference>
<feature type="region of interest" description="Disordered" evidence="1">
    <location>
        <begin position="97"/>
        <end position="121"/>
    </location>
</feature>
<sequence>MYVDEEKGLGDELTDFELAGIGELMSLEHILFKLLKEIIPLKQMSYKDSKGTRKIFPQIAEAKKTIKDIDAKRRELDLPGRWRKKFGKKTVALPGSGDMEKMLIHGDPDFTDSLLEDEEEE</sequence>
<gene>
    <name evidence="2" type="ORF">S01H4_32347</name>
</gene>
<proteinExistence type="predicted"/>
<protein>
    <submittedName>
        <fullName evidence="2">Uncharacterized protein</fullName>
    </submittedName>
</protein>
<reference evidence="2" key="1">
    <citation type="journal article" date="2014" name="Front. Microbiol.">
        <title>High frequency of phylogenetically diverse reductive dehalogenase-homologous genes in deep subseafloor sedimentary metagenomes.</title>
        <authorList>
            <person name="Kawai M."/>
            <person name="Futagami T."/>
            <person name="Toyoda A."/>
            <person name="Takaki Y."/>
            <person name="Nishi S."/>
            <person name="Hori S."/>
            <person name="Arai W."/>
            <person name="Tsubouchi T."/>
            <person name="Morono Y."/>
            <person name="Uchiyama I."/>
            <person name="Ito T."/>
            <person name="Fujiyama A."/>
            <person name="Inagaki F."/>
            <person name="Takami H."/>
        </authorList>
    </citation>
    <scope>NUCLEOTIDE SEQUENCE</scope>
    <source>
        <strain evidence="2">Expedition CK06-06</strain>
    </source>
</reference>